<evidence type="ECO:0000256" key="6">
    <source>
        <dbReference type="SAM" id="Phobius"/>
    </source>
</evidence>
<keyword evidence="3 6" id="KW-1133">Transmembrane helix</keyword>
<dbReference type="EMBL" id="RJKL01000001">
    <property type="protein sequence ID" value="ROP33681.1"/>
    <property type="molecule type" value="Genomic_DNA"/>
</dbReference>
<dbReference type="RefSeq" id="WP_084557155.1">
    <property type="nucleotide sequence ID" value="NZ_RJKL01000001.1"/>
</dbReference>
<accession>A0A3N1GTT2</accession>
<reference evidence="8 9" key="1">
    <citation type="submission" date="2018-11" db="EMBL/GenBank/DDBJ databases">
        <title>Sequencing the genomes of 1000 actinobacteria strains.</title>
        <authorList>
            <person name="Klenk H.-P."/>
        </authorList>
    </citation>
    <scope>NUCLEOTIDE SEQUENCE [LARGE SCALE GENOMIC DNA]</scope>
    <source>
        <strain evidence="8 9">DSM 43634</strain>
    </source>
</reference>
<dbReference type="AlphaFoldDB" id="A0A3N1GTT2"/>
<feature type="transmembrane region" description="Helical" evidence="6">
    <location>
        <begin position="251"/>
        <end position="268"/>
    </location>
</feature>
<dbReference type="GO" id="GO:0016020">
    <property type="term" value="C:membrane"/>
    <property type="evidence" value="ECO:0007669"/>
    <property type="project" value="UniProtKB-SubCell"/>
</dbReference>
<feature type="transmembrane region" description="Helical" evidence="6">
    <location>
        <begin position="96"/>
        <end position="116"/>
    </location>
</feature>
<evidence type="ECO:0000256" key="1">
    <source>
        <dbReference type="ARBA" id="ARBA00004141"/>
    </source>
</evidence>
<keyword evidence="4 6" id="KW-0472">Membrane</keyword>
<feature type="region of interest" description="Disordered" evidence="5">
    <location>
        <begin position="17"/>
        <end position="57"/>
    </location>
</feature>
<dbReference type="PROSITE" id="PS50801">
    <property type="entry name" value="STAS"/>
    <property type="match status" value="1"/>
</dbReference>
<feature type="domain" description="STAS" evidence="7">
    <location>
        <begin position="463"/>
        <end position="537"/>
    </location>
</feature>
<dbReference type="InterPro" id="IPR001902">
    <property type="entry name" value="SLC26A/SulP_fam"/>
</dbReference>
<dbReference type="InterPro" id="IPR011547">
    <property type="entry name" value="SLC26A/SulP_dom"/>
</dbReference>
<dbReference type="SUPFAM" id="SSF52091">
    <property type="entry name" value="SpoIIaa-like"/>
    <property type="match status" value="1"/>
</dbReference>
<dbReference type="PANTHER" id="PTHR11814">
    <property type="entry name" value="SULFATE TRANSPORTER"/>
    <property type="match status" value="1"/>
</dbReference>
<evidence type="ECO:0000256" key="2">
    <source>
        <dbReference type="ARBA" id="ARBA00022692"/>
    </source>
</evidence>
<proteinExistence type="predicted"/>
<feature type="transmembrane region" description="Helical" evidence="6">
    <location>
        <begin position="296"/>
        <end position="318"/>
    </location>
</feature>
<protein>
    <submittedName>
        <fullName evidence="8">MFS superfamily sulfate permease-like transporter</fullName>
    </submittedName>
</protein>
<dbReference type="InterPro" id="IPR002645">
    <property type="entry name" value="STAS_dom"/>
</dbReference>
<feature type="transmembrane region" description="Helical" evidence="6">
    <location>
        <begin position="220"/>
        <end position="239"/>
    </location>
</feature>
<dbReference type="InterPro" id="IPR036513">
    <property type="entry name" value="STAS_dom_sf"/>
</dbReference>
<evidence type="ECO:0000256" key="3">
    <source>
        <dbReference type="ARBA" id="ARBA00022989"/>
    </source>
</evidence>
<evidence type="ECO:0000256" key="5">
    <source>
        <dbReference type="SAM" id="MobiDB-lite"/>
    </source>
</evidence>
<dbReference type="Proteomes" id="UP000271683">
    <property type="component" value="Unassembled WGS sequence"/>
</dbReference>
<dbReference type="GO" id="GO:0055085">
    <property type="term" value="P:transmembrane transport"/>
    <property type="evidence" value="ECO:0007669"/>
    <property type="project" value="InterPro"/>
</dbReference>
<comment type="caution">
    <text evidence="8">The sequence shown here is derived from an EMBL/GenBank/DDBJ whole genome shotgun (WGS) entry which is preliminary data.</text>
</comment>
<feature type="transmembrane region" description="Helical" evidence="6">
    <location>
        <begin position="136"/>
        <end position="155"/>
    </location>
</feature>
<feature type="transmembrane region" description="Helical" evidence="6">
    <location>
        <begin position="69"/>
        <end position="89"/>
    </location>
</feature>
<keyword evidence="2 6" id="KW-0812">Transmembrane</keyword>
<feature type="transmembrane region" description="Helical" evidence="6">
    <location>
        <begin position="427"/>
        <end position="454"/>
    </location>
</feature>
<evidence type="ECO:0000313" key="9">
    <source>
        <dbReference type="Proteomes" id="UP000271683"/>
    </source>
</evidence>
<gene>
    <name evidence="8" type="ORF">EDD30_6710</name>
</gene>
<feature type="transmembrane region" description="Helical" evidence="6">
    <location>
        <begin position="167"/>
        <end position="189"/>
    </location>
</feature>
<evidence type="ECO:0000313" key="8">
    <source>
        <dbReference type="EMBL" id="ROP33681.1"/>
    </source>
</evidence>
<name>A0A3N1GTT2_9ACTN</name>
<sequence>MTQDNPQFRQAVVDRTPGIGLGVGRGGDPSHSDHRGYAAPDRSTARFPGRHRPRDRRTPVTVGTVVQDFLASIVVFLVALPLCIGVAVASGVSPEVGVITGIVGGIVAGMLPGSSLQVSGPAAGLTVLVFGAVQEYGVGALGAIVLGAGIVQIVMGICRIGRWFQAITLSVVQGMLAGIGLLILVGQLYPLADRKAPGQALANLAGIPELVSTVAGDRRYATAAVLGIAGLLIIVCWKYTPKFLRKVPGPLAAVVVVASLVAVFDLPVNKLTVGSLLDAVSLPTAGIFTDLADPGLVGMIFAFALIASAESLFSASAVDRMHTGPRTNYNVELVAQGAGNAASGLLGALPMTAVIVRSAANVHAGARTKLSRILHGVWMLLFVLAAPGLLSLIPITVLAAILVHSGWKLLNPMQFRAMRRQNVGEAVIAYLTTAAIIATDLLEGVVIGMVATMVKLAWSMSHMSMSVDRQEEWTVLRLTGSATFLRLPNLLEKLESLSGSHVHVDLSRVFHLDIAARSAIETWAGRCRTEGTAVRVTLPHGADPDFAPLDAH</sequence>
<evidence type="ECO:0000256" key="4">
    <source>
        <dbReference type="ARBA" id="ARBA00023136"/>
    </source>
</evidence>
<dbReference type="Gene3D" id="3.30.750.24">
    <property type="entry name" value="STAS domain"/>
    <property type="match status" value="1"/>
</dbReference>
<feature type="transmembrane region" description="Helical" evidence="6">
    <location>
        <begin position="377"/>
        <end position="407"/>
    </location>
</feature>
<comment type="subcellular location">
    <subcellularLocation>
        <location evidence="1">Membrane</location>
        <topology evidence="1">Multi-pass membrane protein</topology>
    </subcellularLocation>
</comment>
<dbReference type="Pfam" id="PF00916">
    <property type="entry name" value="Sulfate_transp"/>
    <property type="match status" value="1"/>
</dbReference>
<dbReference type="OrthoDB" id="9771198at2"/>
<evidence type="ECO:0000259" key="7">
    <source>
        <dbReference type="PROSITE" id="PS50801"/>
    </source>
</evidence>
<organism evidence="8 9">
    <name type="scientific">Couchioplanes caeruleus</name>
    <dbReference type="NCBI Taxonomy" id="56438"/>
    <lineage>
        <taxon>Bacteria</taxon>
        <taxon>Bacillati</taxon>
        <taxon>Actinomycetota</taxon>
        <taxon>Actinomycetes</taxon>
        <taxon>Micromonosporales</taxon>
        <taxon>Micromonosporaceae</taxon>
        <taxon>Couchioplanes</taxon>
    </lineage>
</organism>